<gene>
    <name evidence="3" type="primary">ligC_1</name>
    <name evidence="3" type="ORF">KOR42_30420</name>
</gene>
<organism evidence="3 4">
    <name type="scientific">Thalassoglobus neptunius</name>
    <dbReference type="NCBI Taxonomy" id="1938619"/>
    <lineage>
        <taxon>Bacteria</taxon>
        <taxon>Pseudomonadati</taxon>
        <taxon>Planctomycetota</taxon>
        <taxon>Planctomycetia</taxon>
        <taxon>Planctomycetales</taxon>
        <taxon>Planctomycetaceae</taxon>
        <taxon>Thalassoglobus</taxon>
    </lineage>
</organism>
<evidence type="ECO:0000313" key="4">
    <source>
        <dbReference type="Proteomes" id="UP000317243"/>
    </source>
</evidence>
<protein>
    <submittedName>
        <fullName evidence="3">4-carboxy-2-hydroxymuconate-6-semialdehyde dehydrogenase</fullName>
        <ecNumber evidence="3">1.1.1.312</ecNumber>
    </submittedName>
</protein>
<feature type="domain" description="Gfo/Idh/MocA-like oxidoreductase N-terminal" evidence="1">
    <location>
        <begin position="14"/>
        <end position="126"/>
    </location>
</feature>
<keyword evidence="3" id="KW-0560">Oxidoreductase</keyword>
<evidence type="ECO:0000259" key="2">
    <source>
        <dbReference type="Pfam" id="PF22725"/>
    </source>
</evidence>
<dbReference type="PANTHER" id="PTHR43708:SF8">
    <property type="entry name" value="OXIDOREDUCTASE"/>
    <property type="match status" value="1"/>
</dbReference>
<dbReference type="InterPro" id="IPR051317">
    <property type="entry name" value="Gfo/Idh/MocA_oxidoreduct"/>
</dbReference>
<feature type="domain" description="GFO/IDH/MocA-like oxidoreductase" evidence="2">
    <location>
        <begin position="136"/>
        <end position="266"/>
    </location>
</feature>
<dbReference type="InterPro" id="IPR036291">
    <property type="entry name" value="NAD(P)-bd_dom_sf"/>
</dbReference>
<sequence length="356" mass="40106">MSMNTEKQLRGVGVGAGYFSQFHYEAWSRIPQVEIVGICDHELANAESLANQYGVPNTCSQLEQLLDETEPDFLDVITRPDSHAAIVELAASRGINVICQKPLAPTIEEAVQIVECADASGIRLMVHENFRFQPWHREIHRLISDGTIGDQLLTLSCRTRTGDGWQSDAYLARQPYFVEMPRLLIYETGVHFVDTFRYHAGEIEGVFASLRKLNPNIRGEDAGVVLFEFANQAEGIWDASRFHESNCSNPRYTFGEFLFDGSAGSIRLSGDGTIRIQPHGKPEFVHDYQHSDRNFAGDCVYNTQLHFVHGLLEERPFETDGHEYLKTLRVQEAIYESARSRQPVRQLTSGGHNASC</sequence>
<name>A0A5C5WMY1_9PLAN</name>
<evidence type="ECO:0000259" key="1">
    <source>
        <dbReference type="Pfam" id="PF01408"/>
    </source>
</evidence>
<dbReference type="Gene3D" id="3.30.360.10">
    <property type="entry name" value="Dihydrodipicolinate Reductase, domain 2"/>
    <property type="match status" value="1"/>
</dbReference>
<dbReference type="InterPro" id="IPR055170">
    <property type="entry name" value="GFO_IDH_MocA-like_dom"/>
</dbReference>
<dbReference type="GO" id="GO:0050606">
    <property type="term" value="F:4-carboxy-2-hydroxymuconate semialdehyde hemiacetal dehydrogenase activity"/>
    <property type="evidence" value="ECO:0007669"/>
    <property type="project" value="UniProtKB-EC"/>
</dbReference>
<comment type="caution">
    <text evidence="3">The sequence shown here is derived from an EMBL/GenBank/DDBJ whole genome shotgun (WGS) entry which is preliminary data.</text>
</comment>
<dbReference type="Gene3D" id="3.40.50.720">
    <property type="entry name" value="NAD(P)-binding Rossmann-like Domain"/>
    <property type="match status" value="1"/>
</dbReference>
<dbReference type="SUPFAM" id="SSF55347">
    <property type="entry name" value="Glyceraldehyde-3-phosphate dehydrogenase-like, C-terminal domain"/>
    <property type="match status" value="1"/>
</dbReference>
<dbReference type="SUPFAM" id="SSF51735">
    <property type="entry name" value="NAD(P)-binding Rossmann-fold domains"/>
    <property type="match status" value="1"/>
</dbReference>
<dbReference type="EC" id="1.1.1.312" evidence="3"/>
<proteinExistence type="predicted"/>
<dbReference type="PANTHER" id="PTHR43708">
    <property type="entry name" value="CONSERVED EXPRESSED OXIDOREDUCTASE (EUROFUNG)"/>
    <property type="match status" value="1"/>
</dbReference>
<accession>A0A5C5WMY1</accession>
<dbReference type="AlphaFoldDB" id="A0A5C5WMY1"/>
<reference evidence="3 4" key="1">
    <citation type="submission" date="2019-02" db="EMBL/GenBank/DDBJ databases">
        <title>Deep-cultivation of Planctomycetes and their phenomic and genomic characterization uncovers novel biology.</title>
        <authorList>
            <person name="Wiegand S."/>
            <person name="Jogler M."/>
            <person name="Boedeker C."/>
            <person name="Pinto D."/>
            <person name="Vollmers J."/>
            <person name="Rivas-Marin E."/>
            <person name="Kohn T."/>
            <person name="Peeters S.H."/>
            <person name="Heuer A."/>
            <person name="Rast P."/>
            <person name="Oberbeckmann S."/>
            <person name="Bunk B."/>
            <person name="Jeske O."/>
            <person name="Meyerdierks A."/>
            <person name="Storesund J.E."/>
            <person name="Kallscheuer N."/>
            <person name="Luecker S."/>
            <person name="Lage O.M."/>
            <person name="Pohl T."/>
            <person name="Merkel B.J."/>
            <person name="Hornburger P."/>
            <person name="Mueller R.-W."/>
            <person name="Bruemmer F."/>
            <person name="Labrenz M."/>
            <person name="Spormann A.M."/>
            <person name="Op Den Camp H."/>
            <person name="Overmann J."/>
            <person name="Amann R."/>
            <person name="Jetten M.S.M."/>
            <person name="Mascher T."/>
            <person name="Medema M.H."/>
            <person name="Devos D.P."/>
            <person name="Kaster A.-K."/>
            <person name="Ovreas L."/>
            <person name="Rohde M."/>
            <person name="Galperin M.Y."/>
            <person name="Jogler C."/>
        </authorList>
    </citation>
    <scope>NUCLEOTIDE SEQUENCE [LARGE SCALE GENOMIC DNA]</scope>
    <source>
        <strain evidence="3 4">KOR42</strain>
    </source>
</reference>
<keyword evidence="4" id="KW-1185">Reference proteome</keyword>
<dbReference type="Pfam" id="PF22725">
    <property type="entry name" value="GFO_IDH_MocA_C3"/>
    <property type="match status" value="1"/>
</dbReference>
<dbReference type="GO" id="GO:0000166">
    <property type="term" value="F:nucleotide binding"/>
    <property type="evidence" value="ECO:0007669"/>
    <property type="project" value="InterPro"/>
</dbReference>
<dbReference type="OrthoDB" id="9795543at2"/>
<evidence type="ECO:0000313" key="3">
    <source>
        <dbReference type="EMBL" id="TWT52174.1"/>
    </source>
</evidence>
<dbReference type="Pfam" id="PF01408">
    <property type="entry name" value="GFO_IDH_MocA"/>
    <property type="match status" value="1"/>
</dbReference>
<dbReference type="InterPro" id="IPR000683">
    <property type="entry name" value="Gfo/Idh/MocA-like_OxRdtase_N"/>
</dbReference>
<dbReference type="Proteomes" id="UP000317243">
    <property type="component" value="Unassembled WGS sequence"/>
</dbReference>
<dbReference type="EMBL" id="SIHI01000007">
    <property type="protein sequence ID" value="TWT52174.1"/>
    <property type="molecule type" value="Genomic_DNA"/>
</dbReference>